<feature type="compositionally biased region" description="Acidic residues" evidence="4">
    <location>
        <begin position="747"/>
        <end position="786"/>
    </location>
</feature>
<evidence type="ECO:0000256" key="4">
    <source>
        <dbReference type="SAM" id="MobiDB-lite"/>
    </source>
</evidence>
<evidence type="ECO:0000313" key="6">
    <source>
        <dbReference type="Proteomes" id="UP001303373"/>
    </source>
</evidence>
<dbReference type="GO" id="GO:0000182">
    <property type="term" value="F:rDNA binding"/>
    <property type="evidence" value="ECO:0007669"/>
    <property type="project" value="TreeGrafter"/>
</dbReference>
<evidence type="ECO:0000256" key="2">
    <source>
        <dbReference type="ARBA" id="ARBA00006809"/>
    </source>
</evidence>
<reference evidence="5 6" key="1">
    <citation type="submission" date="2023-11" db="EMBL/GenBank/DDBJ databases">
        <title>An acidophilic fungus is an integral part of prey digestion in a carnivorous sundew plant.</title>
        <authorList>
            <person name="Tsai I.J."/>
        </authorList>
    </citation>
    <scope>NUCLEOTIDE SEQUENCE [LARGE SCALE GENOMIC DNA]</scope>
    <source>
        <strain evidence="5">169a</strain>
    </source>
</reference>
<evidence type="ECO:0000313" key="5">
    <source>
        <dbReference type="EMBL" id="WPH00533.1"/>
    </source>
</evidence>
<organism evidence="5 6">
    <name type="scientific">Acrodontium crateriforme</name>
    <dbReference type="NCBI Taxonomy" id="150365"/>
    <lineage>
        <taxon>Eukaryota</taxon>
        <taxon>Fungi</taxon>
        <taxon>Dikarya</taxon>
        <taxon>Ascomycota</taxon>
        <taxon>Pezizomycotina</taxon>
        <taxon>Dothideomycetes</taxon>
        <taxon>Dothideomycetidae</taxon>
        <taxon>Mycosphaerellales</taxon>
        <taxon>Teratosphaeriaceae</taxon>
        <taxon>Acrodontium</taxon>
    </lineage>
</organism>
<dbReference type="GO" id="GO:0006355">
    <property type="term" value="P:regulation of DNA-templated transcription"/>
    <property type="evidence" value="ECO:0007669"/>
    <property type="project" value="InterPro"/>
</dbReference>
<feature type="compositionally biased region" description="Acidic residues" evidence="4">
    <location>
        <begin position="702"/>
        <end position="732"/>
    </location>
</feature>
<comment type="similarity">
    <text evidence="2">Belongs to the MYBBP1A family.</text>
</comment>
<evidence type="ECO:0008006" key="7">
    <source>
        <dbReference type="Google" id="ProtNLM"/>
    </source>
</evidence>
<name>A0AAQ3M5L0_9PEZI</name>
<gene>
    <name evidence="5" type="ORF">R9X50_00336200</name>
</gene>
<dbReference type="InterPro" id="IPR007015">
    <property type="entry name" value="DNA_pol_V/MYBBP1A"/>
</dbReference>
<sequence length="1004" mass="110740">MPGVKRQLAETGDDVHASRKRRVQYSEADAQLATIYNELADEAQAVRLKAAGSLLKILSKKSPSQTQQVDGALTRLIKGLCSGRKAARLGFSVALSEVLRLAFDLAYNGDATEFRLGNVTEKVAKLTQVEGNVSGQEKREHSLGQRFAFQAILQSNVVSLKGLSDNDWEDLLSRIADLATQKPWLRTECGAMLYEYLSTADGKRVGKKQVQMIVKCLQQRNLLKTPEGVAIWLLLSERFPKAELPKGVWDENDPLCSSERTRLKKVLHGTMNENEDGPGGQTGSRQAQPSFAWKVIFSQLYTRKQQAFESFWDEAVENGLFSASSSTERKAMGLQIVSIALATAPTSLLKSVLRRNIVHCIINQRADTGRYLFEAAKVTLNQVVVRAKADQNPNAGKILVGALFDVGGMNFDHSTKTKTIETILHQAEGLALVQIVSFLQSIIISPGSTESKEIETRRRSAADLLLTLFRSHQEPAQLFTEGSGLQLMPWLDALLASLVTLAYCEHESTATSPVLTSATVSLLRTRLSSCLGSILQHSVEGSISAVAFILKKLRSSQTFLQSSGSKETRKALKQANKQFDDAGKVAKSDTGAKKSTAQAYQLLFGLSILQVYNEEPEAAELLEDLGASYSAWQQGGDATSMVIEILLSFIAKPSALFRKLGEQVFSTFSAELTPESMQSLLDILTQKESLSGQQELFKNGEEPEANGDEIDEDDEEDDDAGDAIDVEDESDVELVNGEIMSGPGAEGSDDEDEEDEDDESSESDSSADSDEDDEEDEDENEEDEETIFDRKLAEALGTAGMENDSDDDGSDMDDDQMMELEPHLASIFRERSKQTGKKQESKDAKENIINFKNRVLDLLNIYVKRQHDNVLALDLVHPLTMVVRTTTSKPTAEKAFAVLKQYFESCNKSKNLPVLEDEEAGLKLLEVLHAEMKLDGSKLHANACSRASLFLSKVLVAMDAEHFKKIASMYAELQSEWYLDAKSKVQGSIFTEWTSWALATRKQK</sequence>
<dbReference type="AlphaFoldDB" id="A0AAQ3M5L0"/>
<evidence type="ECO:0000256" key="1">
    <source>
        <dbReference type="ARBA" id="ARBA00004123"/>
    </source>
</evidence>
<comment type="subcellular location">
    <subcellularLocation>
        <location evidence="1">Nucleus</location>
    </subcellularLocation>
</comment>
<protein>
    <recommendedName>
        <fullName evidence="7">DNA polymerase V</fullName>
    </recommendedName>
</protein>
<evidence type="ECO:0000256" key="3">
    <source>
        <dbReference type="ARBA" id="ARBA00023242"/>
    </source>
</evidence>
<keyword evidence="3" id="KW-0539">Nucleus</keyword>
<dbReference type="SUPFAM" id="SSF48371">
    <property type="entry name" value="ARM repeat"/>
    <property type="match status" value="1"/>
</dbReference>
<dbReference type="Pfam" id="PF04931">
    <property type="entry name" value="DNA_pol_phi"/>
    <property type="match status" value="2"/>
</dbReference>
<dbReference type="EMBL" id="CP138583">
    <property type="protein sequence ID" value="WPH00533.1"/>
    <property type="molecule type" value="Genomic_DNA"/>
</dbReference>
<dbReference type="Proteomes" id="UP001303373">
    <property type="component" value="Chromosome 4"/>
</dbReference>
<proteinExistence type="inferred from homology"/>
<dbReference type="GO" id="GO:0005730">
    <property type="term" value="C:nucleolus"/>
    <property type="evidence" value="ECO:0007669"/>
    <property type="project" value="InterPro"/>
</dbReference>
<dbReference type="PANTHER" id="PTHR13213">
    <property type="entry name" value="MYB-BINDING PROTEIN 1A FAMILY MEMBER"/>
    <property type="match status" value="1"/>
</dbReference>
<feature type="region of interest" description="Disordered" evidence="4">
    <location>
        <begin position="697"/>
        <end position="815"/>
    </location>
</feature>
<dbReference type="PANTHER" id="PTHR13213:SF2">
    <property type="entry name" value="MYB-BINDING PROTEIN 1A"/>
    <property type="match status" value="1"/>
</dbReference>
<accession>A0AAQ3M5L0</accession>
<dbReference type="InterPro" id="IPR016024">
    <property type="entry name" value="ARM-type_fold"/>
</dbReference>
<keyword evidence="6" id="KW-1185">Reference proteome</keyword>
<feature type="compositionally biased region" description="Acidic residues" evidence="4">
    <location>
        <begin position="803"/>
        <end position="815"/>
    </location>
</feature>